<organism evidence="1 2">
    <name type="scientific">Caerostris darwini</name>
    <dbReference type="NCBI Taxonomy" id="1538125"/>
    <lineage>
        <taxon>Eukaryota</taxon>
        <taxon>Metazoa</taxon>
        <taxon>Ecdysozoa</taxon>
        <taxon>Arthropoda</taxon>
        <taxon>Chelicerata</taxon>
        <taxon>Arachnida</taxon>
        <taxon>Araneae</taxon>
        <taxon>Araneomorphae</taxon>
        <taxon>Entelegynae</taxon>
        <taxon>Araneoidea</taxon>
        <taxon>Araneidae</taxon>
        <taxon>Caerostris</taxon>
    </lineage>
</organism>
<reference evidence="1 2" key="1">
    <citation type="submission" date="2021-06" db="EMBL/GenBank/DDBJ databases">
        <title>Caerostris darwini draft genome.</title>
        <authorList>
            <person name="Kono N."/>
            <person name="Arakawa K."/>
        </authorList>
    </citation>
    <scope>NUCLEOTIDE SEQUENCE [LARGE SCALE GENOMIC DNA]</scope>
</reference>
<sequence>MSNFVYLVCPRLKIPIRNIRGSLFANNLLEETREAIGKKKDTRDTFARQLNCLRIDGGMRAWPILESLLLKRATYFVLIQDGMEWGGGYERLQMLSNIVYLVSPPLRFSSPRNLRAEKSRQSQQPFRKDAGSNWEEEVFTAYTFLEINYPQSETLFLKCPIKGTLS</sequence>
<dbReference type="AlphaFoldDB" id="A0AAV4SS65"/>
<name>A0AAV4SS65_9ARAC</name>
<keyword evidence="2" id="KW-1185">Reference proteome</keyword>
<dbReference type="Proteomes" id="UP001054837">
    <property type="component" value="Unassembled WGS sequence"/>
</dbReference>
<evidence type="ECO:0000313" key="1">
    <source>
        <dbReference type="EMBL" id="GIY36580.1"/>
    </source>
</evidence>
<comment type="caution">
    <text evidence="1">The sequence shown here is derived from an EMBL/GenBank/DDBJ whole genome shotgun (WGS) entry which is preliminary data.</text>
</comment>
<proteinExistence type="predicted"/>
<gene>
    <name evidence="1" type="ORF">CDAR_111011</name>
</gene>
<dbReference type="EMBL" id="BPLQ01008329">
    <property type="protein sequence ID" value="GIY36580.1"/>
    <property type="molecule type" value="Genomic_DNA"/>
</dbReference>
<evidence type="ECO:0000313" key="2">
    <source>
        <dbReference type="Proteomes" id="UP001054837"/>
    </source>
</evidence>
<protein>
    <submittedName>
        <fullName evidence="1">Uncharacterized protein</fullName>
    </submittedName>
</protein>
<accession>A0AAV4SS65</accession>